<dbReference type="InterPro" id="IPR043128">
    <property type="entry name" value="Rev_trsase/Diguanyl_cyclase"/>
</dbReference>
<dbReference type="InterPro" id="IPR000160">
    <property type="entry name" value="GGDEF_dom"/>
</dbReference>
<feature type="domain" description="GGDEF" evidence="5">
    <location>
        <begin position="240"/>
        <end position="374"/>
    </location>
</feature>
<evidence type="ECO:0000313" key="6">
    <source>
        <dbReference type="EMBL" id="PWG64385.1"/>
    </source>
</evidence>
<dbReference type="RefSeq" id="WP_109677166.1">
    <property type="nucleotide sequence ID" value="NZ_CP086615.1"/>
</dbReference>
<reference evidence="6 7" key="1">
    <citation type="submission" date="2018-05" db="EMBL/GenBank/DDBJ databases">
        <title>Spiribacter halobius sp. nov., a moderately halophilic bacterium isolated from marine solar saltern.</title>
        <authorList>
            <person name="Zheng W.-S."/>
            <person name="Lu D.-C."/>
            <person name="Du Z.-J."/>
        </authorList>
    </citation>
    <scope>NUCLEOTIDE SEQUENCE [LARGE SCALE GENOMIC DNA]</scope>
    <source>
        <strain evidence="6 7">E85</strain>
    </source>
</reference>
<dbReference type="EC" id="2.7.7.65" evidence="2"/>
<dbReference type="Gene3D" id="3.30.70.270">
    <property type="match status" value="1"/>
</dbReference>
<dbReference type="PANTHER" id="PTHR45138:SF9">
    <property type="entry name" value="DIGUANYLATE CYCLASE DGCM-RELATED"/>
    <property type="match status" value="1"/>
</dbReference>
<evidence type="ECO:0000256" key="4">
    <source>
        <dbReference type="SAM" id="Phobius"/>
    </source>
</evidence>
<comment type="catalytic activity">
    <reaction evidence="3">
        <text>2 GTP = 3',3'-c-di-GMP + 2 diphosphate</text>
        <dbReference type="Rhea" id="RHEA:24898"/>
        <dbReference type="ChEBI" id="CHEBI:33019"/>
        <dbReference type="ChEBI" id="CHEBI:37565"/>
        <dbReference type="ChEBI" id="CHEBI:58805"/>
        <dbReference type="EC" id="2.7.7.65"/>
    </reaction>
</comment>
<evidence type="ECO:0000313" key="7">
    <source>
        <dbReference type="Proteomes" id="UP000245474"/>
    </source>
</evidence>
<dbReference type="GO" id="GO:0005886">
    <property type="term" value="C:plasma membrane"/>
    <property type="evidence" value="ECO:0007669"/>
    <property type="project" value="TreeGrafter"/>
</dbReference>
<protein>
    <recommendedName>
        <fullName evidence="2">diguanylate cyclase</fullName>
        <ecNumber evidence="2">2.7.7.65</ecNumber>
    </recommendedName>
</protein>
<dbReference type="AlphaFoldDB" id="A0A2U2N583"/>
<dbReference type="GO" id="GO:0043709">
    <property type="term" value="P:cell adhesion involved in single-species biofilm formation"/>
    <property type="evidence" value="ECO:0007669"/>
    <property type="project" value="TreeGrafter"/>
</dbReference>
<gene>
    <name evidence="6" type="ORF">DEM34_05760</name>
</gene>
<keyword evidence="4" id="KW-0472">Membrane</keyword>
<dbReference type="SMART" id="SM00267">
    <property type="entry name" value="GGDEF"/>
    <property type="match status" value="1"/>
</dbReference>
<name>A0A2U2N583_9GAMM</name>
<keyword evidence="4" id="KW-0812">Transmembrane</keyword>
<dbReference type="NCBIfam" id="TIGR00254">
    <property type="entry name" value="GGDEF"/>
    <property type="match status" value="1"/>
</dbReference>
<dbReference type="InterPro" id="IPR029787">
    <property type="entry name" value="Nucleotide_cyclase"/>
</dbReference>
<dbReference type="Proteomes" id="UP000245474">
    <property type="component" value="Unassembled WGS sequence"/>
</dbReference>
<keyword evidence="7" id="KW-1185">Reference proteome</keyword>
<proteinExistence type="predicted"/>
<evidence type="ECO:0000256" key="3">
    <source>
        <dbReference type="ARBA" id="ARBA00034247"/>
    </source>
</evidence>
<dbReference type="FunFam" id="3.30.70.270:FF:000001">
    <property type="entry name" value="Diguanylate cyclase domain protein"/>
    <property type="match status" value="1"/>
</dbReference>
<dbReference type="Pfam" id="PF00990">
    <property type="entry name" value="GGDEF"/>
    <property type="match status" value="1"/>
</dbReference>
<sequence>MARWRLRTALVGTYLLIALGTGLALWVFATEVDQRLGADHTAAASDIVRGQQQVAALRRAAEAMREAPSRFHQREMTAALNNVHNQATALRAGLQRLGLRPGDTTEAREALDQALAQLPELRLLTYRVLEAPERLSDFIQVAGRVESQLAYAYSTLHAANHEASAAQQRLAALLATVVTGLGFLLLLIIGALVAAVSGMLRQRDALERLTITDALTGLPNRRALLQRADWVLAQHRRNGRPVSVALIDVDHFKSINDRDGHPAGDRALRQLAERLTASVRAADMVARLGGEEFGLLMPDTGEAEALALCERIRARIEGEAQPWAPHFPRVTVSIGVATSTPGTETRFDALYRRADRALYEAKRGGRNRVVAAIPAQPPPAPAGDQASA</sequence>
<keyword evidence="4" id="KW-1133">Transmembrane helix</keyword>
<dbReference type="InterPro" id="IPR050469">
    <property type="entry name" value="Diguanylate_Cyclase"/>
</dbReference>
<evidence type="ECO:0000256" key="2">
    <source>
        <dbReference type="ARBA" id="ARBA00012528"/>
    </source>
</evidence>
<evidence type="ECO:0000256" key="1">
    <source>
        <dbReference type="ARBA" id="ARBA00001946"/>
    </source>
</evidence>
<accession>A0A2U2N583</accession>
<comment type="caution">
    <text evidence="6">The sequence shown here is derived from an EMBL/GenBank/DDBJ whole genome shotgun (WGS) entry which is preliminary data.</text>
</comment>
<dbReference type="OrthoDB" id="9812260at2"/>
<dbReference type="GO" id="GO:1902201">
    <property type="term" value="P:negative regulation of bacterial-type flagellum-dependent cell motility"/>
    <property type="evidence" value="ECO:0007669"/>
    <property type="project" value="TreeGrafter"/>
</dbReference>
<comment type="cofactor">
    <cofactor evidence="1">
        <name>Mg(2+)</name>
        <dbReference type="ChEBI" id="CHEBI:18420"/>
    </cofactor>
</comment>
<evidence type="ECO:0000259" key="5">
    <source>
        <dbReference type="PROSITE" id="PS50887"/>
    </source>
</evidence>
<organism evidence="6 7">
    <name type="scientific">Sediminicurvatus halobius</name>
    <dbReference type="NCBI Taxonomy" id="2182432"/>
    <lineage>
        <taxon>Bacteria</taxon>
        <taxon>Pseudomonadati</taxon>
        <taxon>Pseudomonadota</taxon>
        <taxon>Gammaproteobacteria</taxon>
        <taxon>Chromatiales</taxon>
        <taxon>Ectothiorhodospiraceae</taxon>
        <taxon>Sediminicurvatus</taxon>
    </lineage>
</organism>
<dbReference type="PROSITE" id="PS50887">
    <property type="entry name" value="GGDEF"/>
    <property type="match status" value="1"/>
</dbReference>
<feature type="transmembrane region" description="Helical" evidence="4">
    <location>
        <begin position="170"/>
        <end position="196"/>
    </location>
</feature>
<dbReference type="EMBL" id="QFFI01000006">
    <property type="protein sequence ID" value="PWG64385.1"/>
    <property type="molecule type" value="Genomic_DNA"/>
</dbReference>
<dbReference type="PANTHER" id="PTHR45138">
    <property type="entry name" value="REGULATORY COMPONENTS OF SENSORY TRANSDUCTION SYSTEM"/>
    <property type="match status" value="1"/>
</dbReference>
<dbReference type="CDD" id="cd01949">
    <property type="entry name" value="GGDEF"/>
    <property type="match status" value="1"/>
</dbReference>
<dbReference type="GO" id="GO:0052621">
    <property type="term" value="F:diguanylate cyclase activity"/>
    <property type="evidence" value="ECO:0007669"/>
    <property type="project" value="UniProtKB-EC"/>
</dbReference>
<dbReference type="SUPFAM" id="SSF55073">
    <property type="entry name" value="Nucleotide cyclase"/>
    <property type="match status" value="1"/>
</dbReference>